<keyword evidence="13 25" id="KW-0479">Metal-binding</keyword>
<evidence type="ECO:0000256" key="25">
    <source>
        <dbReference type="PIRSR" id="PIRSR604294-1"/>
    </source>
</evidence>
<evidence type="ECO:0000256" key="8">
    <source>
        <dbReference type="ARBA" id="ARBA00014513"/>
    </source>
</evidence>
<dbReference type="GO" id="GO:0016020">
    <property type="term" value="C:membrane"/>
    <property type="evidence" value="ECO:0007669"/>
    <property type="project" value="UniProtKB-SubCell"/>
</dbReference>
<keyword evidence="10" id="KW-0597">Phosphoprotein</keyword>
<dbReference type="PROSITE" id="PS50262">
    <property type="entry name" value="G_PROTEIN_RECEP_F1_2"/>
    <property type="match status" value="1"/>
</dbReference>
<proteinExistence type="inferred from homology"/>
<feature type="binding site" evidence="25">
    <location>
        <position position="277"/>
    </location>
    <ligand>
        <name>Fe cation</name>
        <dbReference type="ChEBI" id="CHEBI:24875"/>
        <note>catalytic</note>
    </ligand>
</feature>
<evidence type="ECO:0000256" key="12">
    <source>
        <dbReference type="ARBA" id="ARBA00022692"/>
    </source>
</evidence>
<dbReference type="GO" id="GO:0030246">
    <property type="term" value="F:carbohydrate binding"/>
    <property type="evidence" value="ECO:0007669"/>
    <property type="project" value="InterPro"/>
</dbReference>
<comment type="subcellular location">
    <subcellularLocation>
        <location evidence="3">Cytoplasm</location>
        <location evidence="3">Cytoskeleton</location>
        <location evidence="3">Microtubule organizing center</location>
        <location evidence="3">Centrosome</location>
    </subcellularLocation>
    <subcellularLocation>
        <location evidence="5">Cytoplasmic vesicle</location>
    </subcellularLocation>
    <subcellularLocation>
        <location evidence="4">Membrane</location>
    </subcellularLocation>
    <subcellularLocation>
        <location evidence="1">Midbody</location>
    </subcellularLocation>
    <subcellularLocation>
        <location evidence="2">Nucleus envelope</location>
    </subcellularLocation>
</comment>
<reference evidence="31" key="1">
    <citation type="submission" date="2016-11" db="UniProtKB">
        <authorList>
            <consortium name="WormBaseParasite"/>
        </authorList>
    </citation>
    <scope>IDENTIFICATION</scope>
</reference>
<keyword evidence="15" id="KW-0560">Oxidoreductase</keyword>
<evidence type="ECO:0000256" key="20">
    <source>
        <dbReference type="ARBA" id="ARBA00023306"/>
    </source>
</evidence>
<keyword evidence="21" id="KW-0968">Cytoplasmic vesicle</keyword>
<dbReference type="Pfam" id="PF03055">
    <property type="entry name" value="RPE65"/>
    <property type="match status" value="1"/>
</dbReference>
<feature type="compositionally biased region" description="Low complexity" evidence="26">
    <location>
        <begin position="2139"/>
        <end position="2153"/>
    </location>
</feature>
<keyword evidence="30" id="KW-1185">Reference proteome</keyword>
<dbReference type="Gene3D" id="1.20.1260.60">
    <property type="entry name" value="Vacuolar protein sorting-associated protein Ist1"/>
    <property type="match status" value="1"/>
</dbReference>
<evidence type="ECO:0000256" key="3">
    <source>
        <dbReference type="ARBA" id="ARBA00004300"/>
    </source>
</evidence>
<accession>A0A1I8HL57</accession>
<dbReference type="InterPro" id="IPR043159">
    <property type="entry name" value="Lectin_gal-bd_sf"/>
</dbReference>
<feature type="region of interest" description="Disordered" evidence="26">
    <location>
        <begin position="46"/>
        <end position="71"/>
    </location>
</feature>
<feature type="compositionally biased region" description="Pro residues" evidence="26">
    <location>
        <begin position="2127"/>
        <end position="2138"/>
    </location>
</feature>
<keyword evidence="16 25" id="KW-0408">Iron</keyword>
<feature type="transmembrane region" description="Helical" evidence="27">
    <location>
        <begin position="1159"/>
        <end position="1177"/>
    </location>
</feature>
<keyword evidence="11" id="KW-0132">Cell division</keyword>
<feature type="domain" description="SUEL-type lectin" evidence="28">
    <location>
        <begin position="830"/>
        <end position="925"/>
    </location>
</feature>
<dbReference type="PANTHER" id="PTHR10543">
    <property type="entry name" value="BETA-CAROTENE DIOXYGENASE"/>
    <property type="match status" value="1"/>
</dbReference>
<dbReference type="PANTHER" id="PTHR10543:SF24">
    <property type="entry name" value="CAROTENOID ISOMEROOXYGENASE"/>
    <property type="match status" value="1"/>
</dbReference>
<dbReference type="InterPro" id="IPR005061">
    <property type="entry name" value="Ist1"/>
</dbReference>
<feature type="compositionally biased region" description="Low complexity" evidence="26">
    <location>
        <begin position="1492"/>
        <end position="1502"/>
    </location>
</feature>
<feature type="region of interest" description="Disordered" evidence="26">
    <location>
        <begin position="2097"/>
        <end position="2267"/>
    </location>
</feature>
<feature type="domain" description="G-protein coupled receptors family 1 profile" evidence="29">
    <location>
        <begin position="974"/>
        <end position="1261"/>
    </location>
</feature>
<evidence type="ECO:0000256" key="22">
    <source>
        <dbReference type="ARBA" id="ARBA00032374"/>
    </source>
</evidence>
<evidence type="ECO:0000256" key="24">
    <source>
        <dbReference type="ARBA" id="ARBA00046920"/>
    </source>
</evidence>
<dbReference type="GO" id="GO:0016121">
    <property type="term" value="P:carotene catabolic process"/>
    <property type="evidence" value="ECO:0007669"/>
    <property type="project" value="TreeGrafter"/>
</dbReference>
<feature type="binding site" evidence="25">
    <location>
        <position position="333"/>
    </location>
    <ligand>
        <name>Fe cation</name>
        <dbReference type="ChEBI" id="CHEBI:24875"/>
        <note>catalytic</note>
    </ligand>
</feature>
<keyword evidence="20" id="KW-0131">Cell cycle</keyword>
<evidence type="ECO:0000256" key="21">
    <source>
        <dbReference type="ARBA" id="ARBA00023329"/>
    </source>
</evidence>
<evidence type="ECO:0000256" key="16">
    <source>
        <dbReference type="ARBA" id="ARBA00023004"/>
    </source>
</evidence>
<feature type="compositionally biased region" description="Low complexity" evidence="26">
    <location>
        <begin position="2206"/>
        <end position="2215"/>
    </location>
</feature>
<evidence type="ECO:0000256" key="26">
    <source>
        <dbReference type="SAM" id="MobiDB-lite"/>
    </source>
</evidence>
<organism evidence="30 31">
    <name type="scientific">Macrostomum lignano</name>
    <dbReference type="NCBI Taxonomy" id="282301"/>
    <lineage>
        <taxon>Eukaryota</taxon>
        <taxon>Metazoa</taxon>
        <taxon>Spiralia</taxon>
        <taxon>Lophotrochozoa</taxon>
        <taxon>Platyhelminthes</taxon>
        <taxon>Rhabditophora</taxon>
        <taxon>Macrostomorpha</taxon>
        <taxon>Macrostomida</taxon>
        <taxon>Macrostomidae</taxon>
        <taxon>Macrostomum</taxon>
    </lineage>
</organism>
<evidence type="ECO:0000256" key="2">
    <source>
        <dbReference type="ARBA" id="ARBA00004259"/>
    </source>
</evidence>
<feature type="transmembrane region" description="Helical" evidence="27">
    <location>
        <begin position="1212"/>
        <end position="1233"/>
    </location>
</feature>
<dbReference type="Pfam" id="PF02140">
    <property type="entry name" value="SUEL_Lectin"/>
    <property type="match status" value="1"/>
</dbReference>
<evidence type="ECO:0000256" key="18">
    <source>
        <dbReference type="ARBA" id="ARBA00023212"/>
    </source>
</evidence>
<keyword evidence="18" id="KW-0206">Cytoskeleton</keyword>
<dbReference type="PROSITE" id="PS50228">
    <property type="entry name" value="SUEL_LECTIN"/>
    <property type="match status" value="1"/>
</dbReference>
<dbReference type="GO" id="GO:0005635">
    <property type="term" value="C:nuclear envelope"/>
    <property type="evidence" value="ECO:0007669"/>
    <property type="project" value="UniProtKB-SubCell"/>
</dbReference>
<dbReference type="Gene3D" id="1.20.1070.10">
    <property type="entry name" value="Rhodopsin 7-helix transmembrane proteins"/>
    <property type="match status" value="1"/>
</dbReference>
<comment type="cofactor">
    <cofactor evidence="25">
        <name>Fe(2+)</name>
        <dbReference type="ChEBI" id="CHEBI:29033"/>
    </cofactor>
    <text evidence="25">Binds 1 Fe(2+) ion per subunit.</text>
</comment>
<dbReference type="GO" id="GO:0051301">
    <property type="term" value="P:cell division"/>
    <property type="evidence" value="ECO:0007669"/>
    <property type="project" value="UniProtKB-KW"/>
</dbReference>
<dbReference type="GO" id="GO:0015031">
    <property type="term" value="P:protein transport"/>
    <property type="evidence" value="ECO:0007669"/>
    <property type="project" value="InterPro"/>
</dbReference>
<feature type="compositionally biased region" description="Gly residues" evidence="26">
    <location>
        <begin position="2109"/>
        <end position="2123"/>
    </location>
</feature>
<feature type="compositionally biased region" description="Pro residues" evidence="26">
    <location>
        <begin position="2173"/>
        <end position="2186"/>
    </location>
</feature>
<dbReference type="Proteomes" id="UP000095280">
    <property type="component" value="Unplaced"/>
</dbReference>
<keyword evidence="9" id="KW-0963">Cytoplasm</keyword>
<dbReference type="InterPro" id="IPR017452">
    <property type="entry name" value="GPCR_Rhodpsn_7TM"/>
</dbReference>
<feature type="compositionally biased region" description="Low complexity" evidence="26">
    <location>
        <begin position="2162"/>
        <end position="2172"/>
    </location>
</feature>
<keyword evidence="19" id="KW-0539">Nucleus</keyword>
<evidence type="ECO:0000256" key="1">
    <source>
        <dbReference type="ARBA" id="ARBA00004214"/>
    </source>
</evidence>
<dbReference type="FunFam" id="1.20.1260.60:FF:000001">
    <property type="entry name" value="IST1 homolog isoform X1"/>
    <property type="match status" value="1"/>
</dbReference>
<evidence type="ECO:0000256" key="11">
    <source>
        <dbReference type="ARBA" id="ARBA00022618"/>
    </source>
</evidence>
<dbReference type="GO" id="GO:0031410">
    <property type="term" value="C:cytoplasmic vesicle"/>
    <property type="evidence" value="ECO:0007669"/>
    <property type="project" value="UniProtKB-SubCell"/>
</dbReference>
<evidence type="ECO:0000313" key="30">
    <source>
        <dbReference type="Proteomes" id="UP000095280"/>
    </source>
</evidence>
<evidence type="ECO:0000256" key="23">
    <source>
        <dbReference type="ARBA" id="ARBA00046124"/>
    </source>
</evidence>
<comment type="subunit">
    <text evidence="24">Interacts with CHMP1A, CHMP1B, VPS4A and VTA1. Interacts with SPAST, STAMBP, and USP8. May interact with VPS37B. May associate with the ESCRT-I complex. Interacts with MITD1, in competition with VSP4. Interacts with SPART (via MIT domain); leading to the recruitment of SPART to midbodies. Interacts with SPAST.</text>
</comment>
<dbReference type="GO" id="GO:0003834">
    <property type="term" value="F:beta-carotene 15,15'-dioxygenase activity"/>
    <property type="evidence" value="ECO:0007669"/>
    <property type="project" value="TreeGrafter"/>
</dbReference>
<evidence type="ECO:0000256" key="7">
    <source>
        <dbReference type="ARBA" id="ARBA00006787"/>
    </source>
</evidence>
<dbReference type="GO" id="GO:0010436">
    <property type="term" value="F:carotenoid dioxygenase activity"/>
    <property type="evidence" value="ECO:0007669"/>
    <property type="project" value="TreeGrafter"/>
</dbReference>
<feature type="binding site" evidence="25">
    <location>
        <position position="399"/>
    </location>
    <ligand>
        <name>Fe cation</name>
        <dbReference type="ChEBI" id="CHEBI:24875"/>
        <note>catalytic</note>
    </ligand>
</feature>
<dbReference type="GO" id="GO:0030496">
    <property type="term" value="C:midbody"/>
    <property type="evidence" value="ECO:0007669"/>
    <property type="project" value="UniProtKB-SubCell"/>
</dbReference>
<dbReference type="GO" id="GO:0046872">
    <property type="term" value="F:metal ion binding"/>
    <property type="evidence" value="ECO:0007669"/>
    <property type="project" value="UniProtKB-KW"/>
</dbReference>
<dbReference type="SUPFAM" id="SSF81321">
    <property type="entry name" value="Family A G protein-coupled receptor-like"/>
    <property type="match status" value="1"/>
</dbReference>
<evidence type="ECO:0000256" key="5">
    <source>
        <dbReference type="ARBA" id="ARBA00004541"/>
    </source>
</evidence>
<comment type="similarity">
    <text evidence="7">Belongs to the carotenoid oxygenase family.</text>
</comment>
<evidence type="ECO:0000256" key="15">
    <source>
        <dbReference type="ARBA" id="ARBA00023002"/>
    </source>
</evidence>
<feature type="region of interest" description="Disordered" evidence="26">
    <location>
        <begin position="1476"/>
        <end position="1503"/>
    </location>
</feature>
<evidence type="ECO:0000313" key="31">
    <source>
        <dbReference type="WBParaSite" id="maker-uti_cns_0006597-snap-gene-0.6-mRNA-1"/>
    </source>
</evidence>
<dbReference type="InterPro" id="IPR004294">
    <property type="entry name" value="Carotenoid_Oase"/>
</dbReference>
<dbReference type="InterPro" id="IPR042277">
    <property type="entry name" value="IST1-like"/>
</dbReference>
<evidence type="ECO:0000259" key="28">
    <source>
        <dbReference type="PROSITE" id="PS50228"/>
    </source>
</evidence>
<evidence type="ECO:0000256" key="19">
    <source>
        <dbReference type="ARBA" id="ARBA00023242"/>
    </source>
</evidence>
<evidence type="ECO:0000256" key="10">
    <source>
        <dbReference type="ARBA" id="ARBA00022553"/>
    </source>
</evidence>
<feature type="transmembrane region" description="Helical" evidence="27">
    <location>
        <begin position="960"/>
        <end position="986"/>
    </location>
</feature>
<evidence type="ECO:0000256" key="9">
    <source>
        <dbReference type="ARBA" id="ARBA00022490"/>
    </source>
</evidence>
<dbReference type="InterPro" id="IPR000922">
    <property type="entry name" value="Lectin_gal-bd_dom"/>
</dbReference>
<dbReference type="Pfam" id="PF03398">
    <property type="entry name" value="Ist1"/>
    <property type="match status" value="1"/>
</dbReference>
<feature type="binding site" evidence="25">
    <location>
        <position position="599"/>
    </location>
    <ligand>
        <name>Fe cation</name>
        <dbReference type="ChEBI" id="CHEBI:24875"/>
        <note>catalytic</note>
    </ligand>
</feature>
<evidence type="ECO:0000256" key="14">
    <source>
        <dbReference type="ARBA" id="ARBA00022989"/>
    </source>
</evidence>
<dbReference type="Gene3D" id="2.60.120.740">
    <property type="match status" value="1"/>
</dbReference>
<protein>
    <recommendedName>
        <fullName evidence="8">IST1 homolog</fullName>
    </recommendedName>
    <alternativeName>
        <fullName evidence="22">Charged multivesicular body protein 8</fullName>
    </alternativeName>
</protein>
<dbReference type="WBParaSite" id="maker-uti_cns_0006597-snap-gene-0.6-mRNA-1">
    <property type="protein sequence ID" value="maker-uti_cns_0006597-snap-gene-0.6-mRNA-1"/>
    <property type="gene ID" value="maker-uti_cns_0006597-snap-gene-0.6"/>
</dbReference>
<keyword evidence="14 27" id="KW-1133">Transmembrane helix</keyword>
<evidence type="ECO:0000256" key="17">
    <source>
        <dbReference type="ARBA" id="ARBA00023136"/>
    </source>
</evidence>
<evidence type="ECO:0000256" key="6">
    <source>
        <dbReference type="ARBA" id="ARBA00005536"/>
    </source>
</evidence>
<evidence type="ECO:0000256" key="27">
    <source>
        <dbReference type="SAM" id="Phobius"/>
    </source>
</evidence>
<keyword evidence="12 27" id="KW-0812">Transmembrane</keyword>
<sequence length="2487" mass="270956">SGRDLHSLISGDPRLNRFKHVPPIPLPLLAYGNTSADFLRNSLGSRSKSGSVTSAPSQSTKASCTGQRPEDSPSSQADVFCLLEAAALCCATSSEQFINFQLLYKSDWSSHTNRKLVFRPALPVDFPSVSIVWNGLGVFSVGNRSVQHAFDGLAKLVKLDFKATSSSGKSRHQVRFTSQLLRSRQLNESVSSNDIAPYLMFESVQPQFTRQQKYKALVNGLDNMNVNVARVGHEFVATNDYAKSYTFDLNGLVTKDFIEPRVNGRRLSLLSQISSAHPLPEAGTSGCLINFVTTVSLLPFLNGQLRLLRFKTAEAAEVIATWPVPGNRLPYMHSFSLTQRYAVIFAGPLYIDTQRMLKTAQPFKSLRWLPELAATIYLVELRTGLVKSLSVHDGRYLMHHVNAYENDDKIVFYATAYSDTKFFAGLELSVLNNDRLRDQVPINSELRRYTIDLATGLVTSEVVPAPESLSHLVHLEMPVINEARRFKRACLAYGIVMKSDGVNLANISLARRNLCRDAGADGRPGSDAVWYRQHHYPCEPQFVAARRGDDDNIKEDDGYLMTLLLDGLRERTYAAVFDARSLRLLSRAWLPGPLPYRLHGKAFTWNYHLCGTAAGTAGCLRTGNAVSVTLLRTCHIGGKLFLEKLVAHAKLGVLKIHKVFIGALLAGEAAAGKCDAEIAAKLTSEQMPAHRVSDGAWDAAKFRICDNATQSLPGSVSFCQPVYIDIRCRSADSELELTIQSMTAMLLSEPQVCKRLLAHGDVQFVRLLLSTPSNRPHRQSPLVVNFSTMRLAVMARAGQMYTSGNWNFNEDMLMLNIAMAIPETLRILRNIDNDPLAIVCENDTMTADCATQVISVSIATFGKSSMFSASCPNQSPTECNSGTAYGLISDACEGQNSCSMAASKALFGDPCPGYESYMVLYYSCTAKMEGTMFFTLRQANCTPEFRRAAYNPSDTVRVTIYSLTVLQAAILPVGAALNIACFATLLRYPLGAEVNGHFVSFSVCDTAFLLFNLLDTISHCVENSTPLTDGPEPFNYIAYVHPIAWTLRSVVYTAHSWQTVLLSGLKWLRICRPLSALPESRIRHLIGLVWLYSLVTSIPPILLFQAFVTVLYANCHDQGFRVAGSGYHRLYSIDNSGDVGGGIIPPAIPPSFVAVNASLLPALICLICSLGIVWRLRHPVLHHLRRRRHLRRQENHFLDPGAARLGREATRAVLMSANSFLLFQIPMVIWTLVDTWYWKLLQPAVFSMLVVVSNTISQAFFAVDLSVCLHSNHQFSSNLRRYLQPFCKCRKHFKQQKQQQKQCNKQFELRRLRGFSDCNGLLDAAQVGELRQRHGGPVRGGQEAPAAVGLSAPVGLLPVPSSLVQRALEAAAADAGHPAIVGGTEPARLETLRPLDEDSKPPAAAAAARHQAGIEQQSRAAGVEGEQQAELSVRGGRCSLHDEGSAPRSRSTAKRTGRDVKVEQLVVSWGHAVGGEDRVEGDSLPAAGGGAAQQQQRQQQQRNKLGFMSSPVSMVGLGLPAVFASVYGWTRSACSLRQCLWLDSVCLQSSPVSMVGLGLPAVFASVYGWTRSACSLACSLRQCLWLDSVCLQSSPVSMVGLGLPAVFASVYGWTRSACSLRQCLWLDSVCLQSSPVSMVGLGLPAVFASVYGWTQSACSLRQCLWLDSVCLQSSPVSMVGLSLPAVFASVYGWTRSACSLRHCLCGVRSVFLFVHTFTSTQSPSPALATFLATDERLFISQFTWALLFTNGISRKHFLLVMSSCTDGLAGDSNSSSIFTSRREGPWKLTRDLSSSRLNAVSWSVPRMQSSSLDMGNAIGDITAMKAYTMLEGPAAACMPNNAINVMQSRTVRPLLLYTAYEHSIKDSKKSLKNTKNNINKTCNTFVFLFLKYLYCCLFRKSSIMFSKQANYSKLKTNLRLVINRLKLLEKKKTELALKARKEISDYIQAGKDDRARIRVEHIIREDYLVEAMEIIEMYCDLLLARFGLISSQKELDPGLEEAVATLIWVTPRLQADIAEFKSVAEQLTLKYSKEFAQACLSNEMNNVSEKVMHKLGVQAPPKLLVERYLIEIAKSFNVPFTPDPDVMREEEEGASNLIDIDQGFDSRKGGGSGGGGGGGGGGLPSVPATPYPMQPGFPQPAAFPAGSAAASVGGAVGGGAASSGSAPAGPEGAQPPPYQYQPPPPAQQQQQQQQMINDKSGPPPGGLALPDLPGVPNSPANSYQPPQQPPGGSGGAGGASENFPEQPRRRPPSICAAPDRPGAIPPGQRMLCPAGERRAQKSIVCHRQLLCYFARLPEPESQAAIDGLRLTLNDMGFGGSFAWTNASKPIANSLWLPGFGPNNNSVSISGGTACVSYKIQLASTSDAVWIQPSGLAIANCNAGFATVCEKPVSKCDPSSITGYNPGTMRARNVTNNKAYYNLFNIGLESSLRCLPGFFRERDSPTATVATPTLSSSGQSVNTMLCGYKMSGSAYSPVVLQGFVEQCY</sequence>
<keyword evidence="17 27" id="KW-0472">Membrane</keyword>
<feature type="transmembrane region" description="Helical" evidence="27">
    <location>
        <begin position="1089"/>
        <end position="1113"/>
    </location>
</feature>
<comment type="function">
    <text evidence="23">ESCRT-III-like protein involved in cytokinesis, nuclear envelope reassembly and endosomal tubulation. Is required for efficient abscission during cytokinesis. Involved in recruiting VPS4A and/or VPS4B to the midbody of dividing cells. During late anaphase, involved in nuclear envelope reassembly and mitotic spindle disassembly together with the ESCRT-III complex: IST1 acts by mediating the recruitment of SPAST to the nuclear membrane, leading to microtubule severing. Recruited to the reforming nuclear envelope (NE) during anaphase by LEMD2. Regulates early endosomal tubulation together with the ESCRT-III complex by mediating the recruitment of SPAST.</text>
</comment>
<name>A0A1I8HL57_9PLAT</name>
<evidence type="ECO:0000256" key="13">
    <source>
        <dbReference type="ARBA" id="ARBA00022723"/>
    </source>
</evidence>
<feature type="region of interest" description="Disordered" evidence="26">
    <location>
        <begin position="1395"/>
        <end position="1458"/>
    </location>
</feature>
<evidence type="ECO:0000256" key="4">
    <source>
        <dbReference type="ARBA" id="ARBA00004370"/>
    </source>
</evidence>
<comment type="similarity">
    <text evidence="6">Belongs to the IST1 family.</text>
</comment>
<evidence type="ECO:0000259" key="29">
    <source>
        <dbReference type="PROSITE" id="PS50262"/>
    </source>
</evidence>
<dbReference type="GO" id="GO:0042574">
    <property type="term" value="P:retinal metabolic process"/>
    <property type="evidence" value="ECO:0007669"/>
    <property type="project" value="TreeGrafter"/>
</dbReference>
<dbReference type="GO" id="GO:0005813">
    <property type="term" value="C:centrosome"/>
    <property type="evidence" value="ECO:0007669"/>
    <property type="project" value="UniProtKB-SubCell"/>
</dbReference>